<dbReference type="GO" id="GO:0003700">
    <property type="term" value="F:DNA-binding transcription factor activity"/>
    <property type="evidence" value="ECO:0007669"/>
    <property type="project" value="TreeGrafter"/>
</dbReference>
<dbReference type="PANTHER" id="PTHR46797:SF1">
    <property type="entry name" value="METHYLPHOSPHONATE SYNTHASE"/>
    <property type="match status" value="1"/>
</dbReference>
<dbReference type="SUPFAM" id="SSF47413">
    <property type="entry name" value="lambda repressor-like DNA-binding domains"/>
    <property type="match status" value="1"/>
</dbReference>
<dbReference type="AlphaFoldDB" id="A0A2N3QNG2"/>
<keyword evidence="1" id="KW-0238">DNA-binding</keyword>
<sequence length="92" mass="10229">MPLTSFDNLLNEQLTDPQVTQLYEQECQRLDAAVAVSRAREQAHLTQEQLAERSGLSRNTIIRIERGSTSPSIKTLGRIAQALGKQVHLSIS</sequence>
<dbReference type="Pfam" id="PF01381">
    <property type="entry name" value="HTH_3"/>
    <property type="match status" value="1"/>
</dbReference>
<feature type="domain" description="HTH cro/C1-type" evidence="2">
    <location>
        <begin position="36"/>
        <end position="90"/>
    </location>
</feature>
<evidence type="ECO:0000256" key="1">
    <source>
        <dbReference type="ARBA" id="ARBA00023125"/>
    </source>
</evidence>
<dbReference type="InterPro" id="IPR001387">
    <property type="entry name" value="Cro/C1-type_HTH"/>
</dbReference>
<organism evidence="3 4">
    <name type="scientific">Bifidobacterium pseudolongum subsp. globosum</name>
    <dbReference type="NCBI Taxonomy" id="1690"/>
    <lineage>
        <taxon>Bacteria</taxon>
        <taxon>Bacillati</taxon>
        <taxon>Actinomycetota</taxon>
        <taxon>Actinomycetes</taxon>
        <taxon>Bifidobacteriales</taxon>
        <taxon>Bifidobacteriaceae</taxon>
        <taxon>Bifidobacterium</taxon>
    </lineage>
</organism>
<accession>A0A2N3QNG2</accession>
<dbReference type="PANTHER" id="PTHR46797">
    <property type="entry name" value="HTH-TYPE TRANSCRIPTIONAL REGULATOR"/>
    <property type="match status" value="1"/>
</dbReference>
<protein>
    <submittedName>
        <fullName evidence="3">Transcriptional regulator</fullName>
    </submittedName>
</protein>
<comment type="caution">
    <text evidence="3">The sequence shown here is derived from an EMBL/GenBank/DDBJ whole genome shotgun (WGS) entry which is preliminary data.</text>
</comment>
<gene>
    <name evidence="3" type="ORF">CQR45_1694</name>
</gene>
<dbReference type="PROSITE" id="PS50943">
    <property type="entry name" value="HTH_CROC1"/>
    <property type="match status" value="1"/>
</dbReference>
<dbReference type="CDD" id="cd00093">
    <property type="entry name" value="HTH_XRE"/>
    <property type="match status" value="1"/>
</dbReference>
<dbReference type="Gene3D" id="1.10.260.40">
    <property type="entry name" value="lambda repressor-like DNA-binding domains"/>
    <property type="match status" value="1"/>
</dbReference>
<dbReference type="Proteomes" id="UP000233722">
    <property type="component" value="Unassembled WGS sequence"/>
</dbReference>
<dbReference type="GO" id="GO:0003677">
    <property type="term" value="F:DNA binding"/>
    <property type="evidence" value="ECO:0007669"/>
    <property type="project" value="UniProtKB-KW"/>
</dbReference>
<name>A0A2N3QNG2_9BIFI</name>
<evidence type="ECO:0000313" key="3">
    <source>
        <dbReference type="EMBL" id="PKU93164.1"/>
    </source>
</evidence>
<proteinExistence type="predicted"/>
<dbReference type="RefSeq" id="WP_101431081.1">
    <property type="nucleotide sequence ID" value="NZ_PCHA01000037.1"/>
</dbReference>
<evidence type="ECO:0000313" key="4">
    <source>
        <dbReference type="Proteomes" id="UP000233722"/>
    </source>
</evidence>
<reference evidence="3 4" key="1">
    <citation type="submission" date="2017-10" db="EMBL/GenBank/DDBJ databases">
        <title>Bifidobacterium genomics.</title>
        <authorList>
            <person name="Lugli G.A."/>
            <person name="Milani C."/>
            <person name="Mancabelli L."/>
        </authorList>
    </citation>
    <scope>NUCLEOTIDE SEQUENCE [LARGE SCALE GENOMIC DNA]</scope>
    <source>
        <strain evidence="3 4">1747B</strain>
    </source>
</reference>
<dbReference type="GO" id="GO:0005829">
    <property type="term" value="C:cytosol"/>
    <property type="evidence" value="ECO:0007669"/>
    <property type="project" value="TreeGrafter"/>
</dbReference>
<dbReference type="InterPro" id="IPR050807">
    <property type="entry name" value="TransReg_Diox_bact_type"/>
</dbReference>
<evidence type="ECO:0000259" key="2">
    <source>
        <dbReference type="PROSITE" id="PS50943"/>
    </source>
</evidence>
<dbReference type="SMART" id="SM00530">
    <property type="entry name" value="HTH_XRE"/>
    <property type="match status" value="1"/>
</dbReference>
<dbReference type="InterPro" id="IPR010982">
    <property type="entry name" value="Lambda_DNA-bd_dom_sf"/>
</dbReference>
<dbReference type="EMBL" id="PCHA01000037">
    <property type="protein sequence ID" value="PKU93164.1"/>
    <property type="molecule type" value="Genomic_DNA"/>
</dbReference>